<gene>
    <name evidence="3" type="ORF">KUV50_10350</name>
</gene>
<reference evidence="3" key="1">
    <citation type="submission" date="2021-06" db="EMBL/GenBank/DDBJ databases">
        <title>44 bacteria genomes isolated from Dapeng, Shenzhen.</title>
        <authorList>
            <person name="Zheng W."/>
            <person name="Yu S."/>
            <person name="Huang Y."/>
        </authorList>
    </citation>
    <scope>NUCLEOTIDE SEQUENCE</scope>
    <source>
        <strain evidence="3">DP5N28-2</strain>
    </source>
</reference>
<protein>
    <recommendedName>
        <fullName evidence="5">Outer membrane protein beta-barrel domain-containing protein</fullName>
    </recommendedName>
</protein>
<keyword evidence="2" id="KW-0472">Membrane</keyword>
<feature type="compositionally biased region" description="Polar residues" evidence="1">
    <location>
        <begin position="74"/>
        <end position="85"/>
    </location>
</feature>
<dbReference type="RefSeq" id="WP_222580073.1">
    <property type="nucleotide sequence ID" value="NZ_JAHVHU010000009.1"/>
</dbReference>
<dbReference type="AlphaFoldDB" id="A0A953HNV1"/>
<feature type="region of interest" description="Disordered" evidence="1">
    <location>
        <begin position="72"/>
        <end position="129"/>
    </location>
</feature>
<keyword evidence="4" id="KW-1185">Reference proteome</keyword>
<dbReference type="EMBL" id="JAHVHU010000009">
    <property type="protein sequence ID" value="MBY5958534.1"/>
    <property type="molecule type" value="Genomic_DNA"/>
</dbReference>
<proteinExistence type="predicted"/>
<evidence type="ECO:0008006" key="5">
    <source>
        <dbReference type="Google" id="ProtNLM"/>
    </source>
</evidence>
<evidence type="ECO:0000256" key="1">
    <source>
        <dbReference type="SAM" id="MobiDB-lite"/>
    </source>
</evidence>
<evidence type="ECO:0000313" key="3">
    <source>
        <dbReference type="EMBL" id="MBY5958534.1"/>
    </source>
</evidence>
<evidence type="ECO:0000256" key="2">
    <source>
        <dbReference type="SAM" id="Phobius"/>
    </source>
</evidence>
<feature type="transmembrane region" description="Helical" evidence="2">
    <location>
        <begin position="36"/>
        <end position="57"/>
    </location>
</feature>
<name>A0A953HNV1_9BACT</name>
<organism evidence="3 4">
    <name type="scientific">Membranihabitans marinus</name>
    <dbReference type="NCBI Taxonomy" id="1227546"/>
    <lineage>
        <taxon>Bacteria</taxon>
        <taxon>Pseudomonadati</taxon>
        <taxon>Bacteroidota</taxon>
        <taxon>Saprospiria</taxon>
        <taxon>Saprospirales</taxon>
        <taxon>Saprospiraceae</taxon>
        <taxon>Membranihabitans</taxon>
    </lineage>
</organism>
<evidence type="ECO:0000313" key="4">
    <source>
        <dbReference type="Proteomes" id="UP000753961"/>
    </source>
</evidence>
<keyword evidence="2" id="KW-0812">Transmembrane</keyword>
<accession>A0A953HNV1</accession>
<comment type="caution">
    <text evidence="3">The sequence shown here is derived from an EMBL/GenBank/DDBJ whole genome shotgun (WGS) entry which is preliminary data.</text>
</comment>
<keyword evidence="2" id="KW-1133">Transmembrane helix</keyword>
<sequence>MDENNNIDQIREQGWEQMATLLDEHMPHENKRPVIWWYWMAGAAALVLAVAIPWMLLKDDISTAPTTAMVDQESVISSDEQNSTPTDDRKEISSKAVPLPGKEPGTTPKGRDDFAGANSFDPRDSQANARQKEYVEFKEIEKTNGRGERKGYALELRDRQDVLDALDPPSNGHIVVNLDRRSLVVESPRKYLEPSIGISDELVPITAPESTGRFSVSVFSEMMWSFSDRFGFVNAGPGIAYGFGKWAVGLSGGVTIPLPRQKAFYASNIPFSGQYNFDKQQESFNQDASLSSSSEAVYYEKYAMNPGLMMNLYMHRELTEHWGISAGLGRIGFRYDFTQKAKPNQGIAARTELSDLKNSLWYGTVSVHYQWGNQWKIHGGARMINLLQPGTVGMLPAVRMEYVLN</sequence>
<dbReference type="Proteomes" id="UP000753961">
    <property type="component" value="Unassembled WGS sequence"/>
</dbReference>